<dbReference type="InterPro" id="IPR021994">
    <property type="entry name" value="DUF3592"/>
</dbReference>
<organism evidence="3 4">
    <name type="scientific">Naumannella cuiyingiana</name>
    <dbReference type="NCBI Taxonomy" id="1347891"/>
    <lineage>
        <taxon>Bacteria</taxon>
        <taxon>Bacillati</taxon>
        <taxon>Actinomycetota</taxon>
        <taxon>Actinomycetes</taxon>
        <taxon>Propionibacteriales</taxon>
        <taxon>Propionibacteriaceae</taxon>
        <taxon>Naumannella</taxon>
    </lineage>
</organism>
<proteinExistence type="predicted"/>
<dbReference type="EMBL" id="JACBZS010000001">
    <property type="protein sequence ID" value="NYI70771.1"/>
    <property type="molecule type" value="Genomic_DNA"/>
</dbReference>
<evidence type="ECO:0000313" key="4">
    <source>
        <dbReference type="Proteomes" id="UP000527616"/>
    </source>
</evidence>
<keyword evidence="1" id="KW-0812">Transmembrane</keyword>
<feature type="transmembrane region" description="Helical" evidence="1">
    <location>
        <begin position="139"/>
        <end position="161"/>
    </location>
</feature>
<comment type="caution">
    <text evidence="3">The sequence shown here is derived from an EMBL/GenBank/DDBJ whole genome shotgun (WGS) entry which is preliminary data.</text>
</comment>
<gene>
    <name evidence="3" type="ORF">GGQ54_001331</name>
</gene>
<feature type="domain" description="DUF3592" evidence="2">
    <location>
        <begin position="88"/>
        <end position="136"/>
    </location>
</feature>
<name>A0A7Z0D8M0_9ACTN</name>
<accession>A0A7Z0D8M0</accession>
<evidence type="ECO:0000313" key="3">
    <source>
        <dbReference type="EMBL" id="NYI70771.1"/>
    </source>
</evidence>
<dbReference type="Pfam" id="PF12158">
    <property type="entry name" value="DUF3592"/>
    <property type="match status" value="1"/>
</dbReference>
<dbReference type="RefSeq" id="WP_179444682.1">
    <property type="nucleotide sequence ID" value="NZ_JACBZS010000001.1"/>
</dbReference>
<keyword evidence="1" id="KW-1133">Transmembrane helix</keyword>
<protein>
    <recommendedName>
        <fullName evidence="2">DUF3592 domain-containing protein</fullName>
    </recommendedName>
</protein>
<dbReference type="AlphaFoldDB" id="A0A7Z0D8M0"/>
<evidence type="ECO:0000256" key="1">
    <source>
        <dbReference type="SAM" id="Phobius"/>
    </source>
</evidence>
<feature type="transmembrane region" description="Helical" evidence="1">
    <location>
        <begin position="23"/>
        <end position="44"/>
    </location>
</feature>
<reference evidence="3 4" key="1">
    <citation type="submission" date="2020-07" db="EMBL/GenBank/DDBJ databases">
        <title>Sequencing the genomes of 1000 actinobacteria strains.</title>
        <authorList>
            <person name="Klenk H.-P."/>
        </authorList>
    </citation>
    <scope>NUCLEOTIDE SEQUENCE [LARGE SCALE GENOMIC DNA]</scope>
    <source>
        <strain evidence="3 4">DSM 103164</strain>
    </source>
</reference>
<keyword evidence="4" id="KW-1185">Reference proteome</keyword>
<sequence>MTPAHSNDELTEATRRKMDRLRLTLRLSALLFVLIGLACAALSLPNGISELNRAGSQSVWVPVDGRVSGYVARPESFPFQPAPIPVRRPLIDYEAGGQKRSYLHPRATDLDYPVGATVRLRVDPDDPAQVTYDRGRASWLAPLALGTLPLIFGLTLGAVMWRRSGDPTFLRTAVHPETED</sequence>
<evidence type="ECO:0000259" key="2">
    <source>
        <dbReference type="Pfam" id="PF12158"/>
    </source>
</evidence>
<dbReference type="Proteomes" id="UP000527616">
    <property type="component" value="Unassembled WGS sequence"/>
</dbReference>
<keyword evidence="1" id="KW-0472">Membrane</keyword>